<feature type="compositionally biased region" description="Polar residues" evidence="1">
    <location>
        <begin position="578"/>
        <end position="587"/>
    </location>
</feature>
<feature type="compositionally biased region" description="Low complexity" evidence="1">
    <location>
        <begin position="51"/>
        <end position="61"/>
    </location>
</feature>
<feature type="compositionally biased region" description="Low complexity" evidence="1">
    <location>
        <begin position="782"/>
        <end position="800"/>
    </location>
</feature>
<feature type="region of interest" description="Disordered" evidence="1">
    <location>
        <begin position="1"/>
        <end position="98"/>
    </location>
</feature>
<accession>A0A9P6N0E8</accession>
<evidence type="ECO:0000256" key="1">
    <source>
        <dbReference type="SAM" id="MobiDB-lite"/>
    </source>
</evidence>
<feature type="compositionally biased region" description="Polar residues" evidence="1">
    <location>
        <begin position="75"/>
        <end position="93"/>
    </location>
</feature>
<feature type="region of interest" description="Disordered" evidence="1">
    <location>
        <begin position="778"/>
        <end position="814"/>
    </location>
</feature>
<keyword evidence="2" id="KW-1133">Transmembrane helix</keyword>
<evidence type="ECO:0000313" key="4">
    <source>
        <dbReference type="Proteomes" id="UP000703661"/>
    </source>
</evidence>
<comment type="caution">
    <text evidence="3">The sequence shown here is derived from an EMBL/GenBank/DDBJ whole genome shotgun (WGS) entry which is preliminary data.</text>
</comment>
<sequence length="888" mass="98309">MSDLSFTEGHLQSDLRYKESSSDRRRLSRGHDGVLARPNSTVSLYGSDLSTATATATTTAARGDGKRPSKHSKEGSQNQQKPVPNTLGSQNGKDSNDTFDRIYSLLTHLIVDASTAVSTPPSTSEGGGASAVGVIPTIVPLIYSSSDSSDADDVDDDDAGDNTTKDNNDESKDTQEKRQDFVGLDRDDRAWDRDVFRRRSGLFSERNLTKRRSLFLELQSCQPQPQPEEEEEGVVGNQPKNDDVEVQDSVDQDACQQQQQQEDDPVAEVIISHQEPSPTESQPAQDKALPWIYSAEEYTTEQADGLLHPDDAVVCTTRLRRSASFPSMKSDMIEMQHAGKLQQVIQHMDNELDKTAETIDGLTRDLVAIANHQNWMQMNLEKSNQFHSLQFGRRSGKAYASRRPLSDYFRRLSRSGSDVIGPVGASDSDADADVDDPMSPMSPTLSSHNGFSRRYWDADNHHHQSLFWGRENELLAKGSVSTDDNTIAGSEFGPGSPTPSSSSYVNNTSYARFFDSLQTNAMQYEGPRMRRLGHIDADTDYDVDGDDDDDDDDDDVLDSLGEYRAQSFHEGSTDINHDNNSQRTPLDTTFSDYKEEQYRDETCSPPPRFSESDYVLEKEKSLCTSVVEPRRMRRSALPGALPASISDTILSSSSLDQDNALDSKQDMYILQEDADSIFNLVNGHIQLALLVFWTVAFVAGTVVMNDLLVEMSSSRARISMSSVNKLISADASQSRREEEDEETTDLIVEAVKLLKKSEHSIMSTKKWFEDSKLGLNLTSDPTTTKGTRRTSSVSGSVAGSKSRRRQAHQKRQRDWIIGSSSSTWSPSTLYRGSPILRTMKFSSTTSLSEASTAVTEADTETRTDRKVMTEMMLLPGAESLSASVDLAN</sequence>
<dbReference type="Proteomes" id="UP000703661">
    <property type="component" value="Unassembled WGS sequence"/>
</dbReference>
<feature type="compositionally biased region" description="Polar residues" evidence="1">
    <location>
        <begin position="38"/>
        <end position="50"/>
    </location>
</feature>
<feature type="region of interest" description="Disordered" evidence="1">
    <location>
        <begin position="144"/>
        <end position="181"/>
    </location>
</feature>
<dbReference type="AlphaFoldDB" id="A0A9P6N0E8"/>
<name>A0A9P6N0E8_9FUNG</name>
<dbReference type="PANTHER" id="PTHR35711:SF1">
    <property type="entry name" value="ECTODERMAL, ISOFORM F"/>
    <property type="match status" value="1"/>
</dbReference>
<feature type="region of interest" description="Disordered" evidence="1">
    <location>
        <begin position="568"/>
        <end position="587"/>
    </location>
</feature>
<dbReference type="EMBL" id="JAAAID010000313">
    <property type="protein sequence ID" value="KAG0019065.1"/>
    <property type="molecule type" value="Genomic_DNA"/>
</dbReference>
<gene>
    <name evidence="3" type="ORF">BGZ80_006348</name>
</gene>
<feature type="transmembrane region" description="Helical" evidence="2">
    <location>
        <begin position="687"/>
        <end position="709"/>
    </location>
</feature>
<protein>
    <submittedName>
        <fullName evidence="3">Uncharacterized protein</fullName>
    </submittedName>
</protein>
<keyword evidence="2" id="KW-0472">Membrane</keyword>
<keyword evidence="4" id="KW-1185">Reference proteome</keyword>
<feature type="compositionally biased region" description="Basic and acidic residues" evidence="1">
    <location>
        <begin position="11"/>
        <end position="34"/>
    </location>
</feature>
<evidence type="ECO:0000313" key="3">
    <source>
        <dbReference type="EMBL" id="KAG0019065.1"/>
    </source>
</evidence>
<organism evidence="3 4">
    <name type="scientific">Entomortierella chlamydospora</name>
    <dbReference type="NCBI Taxonomy" id="101097"/>
    <lineage>
        <taxon>Eukaryota</taxon>
        <taxon>Fungi</taxon>
        <taxon>Fungi incertae sedis</taxon>
        <taxon>Mucoromycota</taxon>
        <taxon>Mortierellomycotina</taxon>
        <taxon>Mortierellomycetes</taxon>
        <taxon>Mortierellales</taxon>
        <taxon>Mortierellaceae</taxon>
        <taxon>Entomortierella</taxon>
    </lineage>
</organism>
<feature type="compositionally biased region" description="Basic and acidic residues" evidence="1">
    <location>
        <begin position="163"/>
        <end position="181"/>
    </location>
</feature>
<feature type="compositionally biased region" description="Basic and acidic residues" evidence="1">
    <location>
        <begin position="63"/>
        <end position="74"/>
    </location>
</feature>
<feature type="region of interest" description="Disordered" evidence="1">
    <location>
        <begin position="220"/>
        <end position="265"/>
    </location>
</feature>
<feature type="compositionally biased region" description="Acidic residues" evidence="1">
    <location>
        <begin position="149"/>
        <end position="160"/>
    </location>
</feature>
<proteinExistence type="predicted"/>
<reference evidence="3" key="1">
    <citation type="journal article" date="2020" name="Fungal Divers.">
        <title>Resolving the Mortierellaceae phylogeny through synthesis of multi-gene phylogenetics and phylogenomics.</title>
        <authorList>
            <person name="Vandepol N."/>
            <person name="Liber J."/>
            <person name="Desiro A."/>
            <person name="Na H."/>
            <person name="Kennedy M."/>
            <person name="Barry K."/>
            <person name="Grigoriev I.V."/>
            <person name="Miller A.N."/>
            <person name="O'Donnell K."/>
            <person name="Stajich J.E."/>
            <person name="Bonito G."/>
        </authorList>
    </citation>
    <scope>NUCLEOTIDE SEQUENCE</scope>
    <source>
        <strain evidence="3">NRRL 2769</strain>
    </source>
</reference>
<keyword evidence="2" id="KW-0812">Transmembrane</keyword>
<feature type="compositionally biased region" description="Basic residues" evidence="1">
    <location>
        <begin position="801"/>
        <end position="811"/>
    </location>
</feature>
<evidence type="ECO:0000256" key="2">
    <source>
        <dbReference type="SAM" id="Phobius"/>
    </source>
</evidence>
<dbReference type="PANTHER" id="PTHR35711">
    <property type="entry name" value="EXPRESSED PROTEIN"/>
    <property type="match status" value="1"/>
</dbReference>
<feature type="region of interest" description="Disordered" evidence="1">
    <location>
        <begin position="419"/>
        <end position="446"/>
    </location>
</feature>